<dbReference type="PROSITE" id="PS50931">
    <property type="entry name" value="HTH_LYSR"/>
    <property type="match status" value="1"/>
</dbReference>
<reference evidence="6" key="2">
    <citation type="journal article" date="2021" name="PeerJ">
        <title>Extensive microbial diversity within the chicken gut microbiome revealed by metagenomics and culture.</title>
        <authorList>
            <person name="Gilroy R."/>
            <person name="Ravi A."/>
            <person name="Getino M."/>
            <person name="Pursley I."/>
            <person name="Horton D.L."/>
            <person name="Alikhan N.F."/>
            <person name="Baker D."/>
            <person name="Gharbi K."/>
            <person name="Hall N."/>
            <person name="Watson M."/>
            <person name="Adriaenssens E.M."/>
            <person name="Foster-Nyarko E."/>
            <person name="Jarju S."/>
            <person name="Secka A."/>
            <person name="Antonio M."/>
            <person name="Oren A."/>
            <person name="Chaudhuri R.R."/>
            <person name="La Ragione R."/>
            <person name="Hildebrand F."/>
            <person name="Pallen M.J."/>
        </authorList>
    </citation>
    <scope>NUCLEOTIDE SEQUENCE</scope>
    <source>
        <strain evidence="6">17213</strain>
    </source>
</reference>
<proteinExistence type="inferred from homology"/>
<dbReference type="InterPro" id="IPR036390">
    <property type="entry name" value="WH_DNA-bd_sf"/>
</dbReference>
<dbReference type="SUPFAM" id="SSF46785">
    <property type="entry name" value="Winged helix' DNA-binding domain"/>
    <property type="match status" value="1"/>
</dbReference>
<dbReference type="PANTHER" id="PTHR30346">
    <property type="entry name" value="TRANSCRIPTIONAL DUAL REGULATOR HCAR-RELATED"/>
    <property type="match status" value="1"/>
</dbReference>
<evidence type="ECO:0000256" key="1">
    <source>
        <dbReference type="ARBA" id="ARBA00009437"/>
    </source>
</evidence>
<organism evidence="6 7">
    <name type="scientific">Candidatus Avisuccinivibrio stercorigallinarum</name>
    <dbReference type="NCBI Taxonomy" id="2840704"/>
    <lineage>
        <taxon>Bacteria</taxon>
        <taxon>Pseudomonadati</taxon>
        <taxon>Pseudomonadota</taxon>
        <taxon>Gammaproteobacteria</taxon>
        <taxon>Aeromonadales</taxon>
        <taxon>Succinivibrionaceae</taxon>
        <taxon>Succinivibrionaceae incertae sedis</taxon>
        <taxon>Candidatus Avisuccinivibrio</taxon>
    </lineage>
</organism>
<dbReference type="GO" id="GO:0032993">
    <property type="term" value="C:protein-DNA complex"/>
    <property type="evidence" value="ECO:0007669"/>
    <property type="project" value="TreeGrafter"/>
</dbReference>
<dbReference type="Pfam" id="PF00126">
    <property type="entry name" value="HTH_1"/>
    <property type="match status" value="1"/>
</dbReference>
<protein>
    <submittedName>
        <fullName evidence="6">LysR family transcriptional regulator</fullName>
    </submittedName>
</protein>
<keyword evidence="4" id="KW-0804">Transcription</keyword>
<dbReference type="InterPro" id="IPR036388">
    <property type="entry name" value="WH-like_DNA-bd_sf"/>
</dbReference>
<feature type="domain" description="HTH lysR-type" evidence="5">
    <location>
        <begin position="4"/>
        <end position="61"/>
    </location>
</feature>
<dbReference type="AlphaFoldDB" id="A0A9D9DC37"/>
<dbReference type="EMBL" id="JADINH010000101">
    <property type="protein sequence ID" value="MBO8415668.1"/>
    <property type="molecule type" value="Genomic_DNA"/>
</dbReference>
<dbReference type="Gene3D" id="1.10.10.10">
    <property type="entry name" value="Winged helix-like DNA-binding domain superfamily/Winged helix DNA-binding domain"/>
    <property type="match status" value="1"/>
</dbReference>
<evidence type="ECO:0000256" key="4">
    <source>
        <dbReference type="ARBA" id="ARBA00023163"/>
    </source>
</evidence>
<evidence type="ECO:0000259" key="5">
    <source>
        <dbReference type="PROSITE" id="PS50931"/>
    </source>
</evidence>
<accession>A0A9D9DC37</accession>
<dbReference type="Pfam" id="PF03466">
    <property type="entry name" value="LysR_substrate"/>
    <property type="match status" value="1"/>
</dbReference>
<keyword evidence="3" id="KW-0238">DNA-binding</keyword>
<dbReference type="InterPro" id="IPR005119">
    <property type="entry name" value="LysR_subst-bd"/>
</dbReference>
<comment type="caution">
    <text evidence="6">The sequence shown here is derived from an EMBL/GenBank/DDBJ whole genome shotgun (WGS) entry which is preliminary data.</text>
</comment>
<evidence type="ECO:0000256" key="2">
    <source>
        <dbReference type="ARBA" id="ARBA00023015"/>
    </source>
</evidence>
<dbReference type="InterPro" id="IPR000847">
    <property type="entry name" value="LysR_HTH_N"/>
</dbReference>
<dbReference type="Proteomes" id="UP000823631">
    <property type="component" value="Unassembled WGS sequence"/>
</dbReference>
<dbReference type="FunFam" id="1.10.10.10:FF:000001">
    <property type="entry name" value="LysR family transcriptional regulator"/>
    <property type="match status" value="1"/>
</dbReference>
<dbReference type="GO" id="GO:0003677">
    <property type="term" value="F:DNA binding"/>
    <property type="evidence" value="ECO:0007669"/>
    <property type="project" value="UniProtKB-KW"/>
</dbReference>
<name>A0A9D9DC37_9GAMM</name>
<evidence type="ECO:0000313" key="6">
    <source>
        <dbReference type="EMBL" id="MBO8415668.1"/>
    </source>
</evidence>
<gene>
    <name evidence="6" type="ORF">IAB19_04725</name>
</gene>
<dbReference type="SUPFAM" id="SSF53850">
    <property type="entry name" value="Periplasmic binding protein-like II"/>
    <property type="match status" value="1"/>
</dbReference>
<dbReference type="Gene3D" id="3.40.190.290">
    <property type="match status" value="1"/>
</dbReference>
<reference evidence="6" key="1">
    <citation type="submission" date="2020-10" db="EMBL/GenBank/DDBJ databases">
        <authorList>
            <person name="Gilroy R."/>
        </authorList>
    </citation>
    <scope>NUCLEOTIDE SEQUENCE</scope>
    <source>
        <strain evidence="6">17213</strain>
    </source>
</reference>
<keyword evidence="2" id="KW-0805">Transcription regulation</keyword>
<evidence type="ECO:0000256" key="3">
    <source>
        <dbReference type="ARBA" id="ARBA00023125"/>
    </source>
</evidence>
<dbReference type="PANTHER" id="PTHR30346:SF28">
    <property type="entry name" value="HTH-TYPE TRANSCRIPTIONAL REGULATOR CYNR"/>
    <property type="match status" value="1"/>
</dbReference>
<dbReference type="GO" id="GO:0003700">
    <property type="term" value="F:DNA-binding transcription factor activity"/>
    <property type="evidence" value="ECO:0007669"/>
    <property type="project" value="InterPro"/>
</dbReference>
<dbReference type="CDD" id="cd05466">
    <property type="entry name" value="PBP2_LTTR_substrate"/>
    <property type="match status" value="1"/>
</dbReference>
<sequence length="304" mass="33978">MNHLLERSLQVFFTAAEAGSFTKAAGKLYTTTAGVMRQVDKLEERLGIKLLQRSPQGIELTADGRRLYEQGLKLLAQADKLEQELTSSRDGEPLSLRIGSSFLNPGTALIRLWHELVKEERPAFKFSLVPFEDTRQELPRVAAELGTRFDVIYGSFNSQSVSAQSSFLKCGESRFCIAMPKDHPLSAKKAVSLSDLEGYHLLTVKRGDAAPVDRLTQLIEREHPGIILEEPNFFYDLDTFNLCEEKGWLLLTLEVWAGVHPSLITLPLVEEGSVSLGVLYAKEPSPVVRRFVDQLAKALHQRAD</sequence>
<comment type="similarity">
    <text evidence="1">Belongs to the LysR transcriptional regulatory family.</text>
</comment>
<evidence type="ECO:0000313" key="7">
    <source>
        <dbReference type="Proteomes" id="UP000823631"/>
    </source>
</evidence>